<proteinExistence type="predicted"/>
<comment type="caution">
    <text evidence="1">The sequence shown here is derived from an EMBL/GenBank/DDBJ whole genome shotgun (WGS) entry which is preliminary data.</text>
</comment>
<dbReference type="EMBL" id="LAZR01022690">
    <property type="protein sequence ID" value="KKL81003.1"/>
    <property type="molecule type" value="Genomic_DNA"/>
</dbReference>
<sequence length="437" mass="50150">MTVHKATVKKLDRQQAFIEAFTETPVLKTAAEQAGIARRTIHEWITDDPAFKQAYTELRISQEAQIVRQRKTSKNVYGLLFDDQKDMPDKGTFTEWRRKYIGRPVSEHQKELVQAYEDRSNLVVFTLMPPGSGKDTTAGDFLLYETCDDRYLRTAWIMRGVDFAKRRVAERLDPYLTNPRTYRDAPLGPDCTVPTGNLIEDYGPFKFKKGMVDREGNRCEPTTWTKTEIYFLKTGATEADPSLWATGMEGQTYGSRVGLMVMSDVFDRENQLTVTKRESQYQWVMGTAMSRLDSRGRLIFLGTRCLSGDNYERLMNAFVGEAPVVYQGRHYTKYANGVAVVIMPAIEHDAEGNEVSYWPDEFPLDSHFELPDGTRILTEDADEAYLAQKYGGRVKRIRGLREIRERDRDLFDTMYQQKPPDEITGDFTDLTLDAADD</sequence>
<protein>
    <recommendedName>
        <fullName evidence="2">Terminase large subunit gp17-like C-terminal domain-containing protein</fullName>
    </recommendedName>
</protein>
<evidence type="ECO:0000313" key="1">
    <source>
        <dbReference type="EMBL" id="KKL81003.1"/>
    </source>
</evidence>
<organism evidence="1">
    <name type="scientific">marine sediment metagenome</name>
    <dbReference type="NCBI Taxonomy" id="412755"/>
    <lineage>
        <taxon>unclassified sequences</taxon>
        <taxon>metagenomes</taxon>
        <taxon>ecological metagenomes</taxon>
    </lineage>
</organism>
<accession>A0A0F9F3Z6</accession>
<feature type="non-terminal residue" evidence="1">
    <location>
        <position position="437"/>
    </location>
</feature>
<reference evidence="1" key="1">
    <citation type="journal article" date="2015" name="Nature">
        <title>Complex archaea that bridge the gap between prokaryotes and eukaryotes.</title>
        <authorList>
            <person name="Spang A."/>
            <person name="Saw J.H."/>
            <person name="Jorgensen S.L."/>
            <person name="Zaremba-Niedzwiedzka K."/>
            <person name="Martijn J."/>
            <person name="Lind A.E."/>
            <person name="van Eijk R."/>
            <person name="Schleper C."/>
            <person name="Guy L."/>
            <person name="Ettema T.J."/>
        </authorList>
    </citation>
    <scope>NUCLEOTIDE SEQUENCE</scope>
</reference>
<name>A0A0F9F3Z6_9ZZZZ</name>
<evidence type="ECO:0008006" key="2">
    <source>
        <dbReference type="Google" id="ProtNLM"/>
    </source>
</evidence>
<gene>
    <name evidence="1" type="ORF">LCGC14_1999120</name>
</gene>
<dbReference type="AlphaFoldDB" id="A0A0F9F3Z6"/>